<dbReference type="GO" id="GO:0005886">
    <property type="term" value="C:plasma membrane"/>
    <property type="evidence" value="ECO:0007669"/>
    <property type="project" value="UniProtKB-SubCell"/>
</dbReference>
<keyword evidence="6 9" id="KW-0812">Transmembrane</keyword>
<dbReference type="GO" id="GO:0015098">
    <property type="term" value="F:molybdate ion transmembrane transporter activity"/>
    <property type="evidence" value="ECO:0007669"/>
    <property type="project" value="UniProtKB-UniRule"/>
</dbReference>
<dbReference type="NCBIfam" id="TIGR02141">
    <property type="entry name" value="modB_ABC"/>
    <property type="match status" value="1"/>
</dbReference>
<evidence type="ECO:0000313" key="13">
    <source>
        <dbReference type="Proteomes" id="UP000671879"/>
    </source>
</evidence>
<dbReference type="Proteomes" id="UP000671879">
    <property type="component" value="Chromosome"/>
</dbReference>
<dbReference type="InterPro" id="IPR011867">
    <property type="entry name" value="ModB_ABC"/>
</dbReference>
<feature type="transmembrane region" description="Helical" evidence="9">
    <location>
        <begin position="135"/>
        <end position="161"/>
    </location>
</feature>
<dbReference type="EMBL" id="CP072943">
    <property type="protein sequence ID" value="QTX33630.1"/>
    <property type="molecule type" value="Genomic_DNA"/>
</dbReference>
<gene>
    <name evidence="12" type="primary">modB</name>
    <name evidence="12" type="ORF">KAR29_01690</name>
</gene>
<evidence type="ECO:0000256" key="4">
    <source>
        <dbReference type="ARBA" id="ARBA00022475"/>
    </source>
</evidence>
<dbReference type="InterPro" id="IPR035906">
    <property type="entry name" value="MetI-like_sf"/>
</dbReference>
<evidence type="ECO:0000256" key="9">
    <source>
        <dbReference type="RuleBase" id="RU363032"/>
    </source>
</evidence>
<keyword evidence="3 9" id="KW-0813">Transport</keyword>
<feature type="transmembrane region" description="Helical" evidence="9">
    <location>
        <begin position="181"/>
        <end position="202"/>
    </location>
</feature>
<feature type="transmembrane region" description="Helical" evidence="9">
    <location>
        <begin position="76"/>
        <end position="95"/>
    </location>
</feature>
<dbReference type="PANTHER" id="PTHR30183:SF3">
    <property type="entry name" value="MOLYBDENUM TRANSPORT SYSTEM PERMEASE PROTEIN MODB"/>
    <property type="match status" value="1"/>
</dbReference>
<dbReference type="InterPro" id="IPR000515">
    <property type="entry name" value="MetI-like"/>
</dbReference>
<evidence type="ECO:0000259" key="11">
    <source>
        <dbReference type="PROSITE" id="PS50928"/>
    </source>
</evidence>
<protein>
    <recommendedName>
        <fullName evidence="10">Molybdenum transport system permease</fullName>
    </recommendedName>
</protein>
<keyword evidence="5 10" id="KW-0500">Molybdenum</keyword>
<evidence type="ECO:0000256" key="6">
    <source>
        <dbReference type="ARBA" id="ARBA00022692"/>
    </source>
</evidence>
<evidence type="ECO:0000256" key="8">
    <source>
        <dbReference type="ARBA" id="ARBA00023136"/>
    </source>
</evidence>
<feature type="transmembrane region" description="Helical" evidence="9">
    <location>
        <begin position="12"/>
        <end position="31"/>
    </location>
</feature>
<proteinExistence type="inferred from homology"/>
<dbReference type="PANTHER" id="PTHR30183">
    <property type="entry name" value="MOLYBDENUM TRANSPORT SYSTEM PERMEASE PROTEIN MODB"/>
    <property type="match status" value="1"/>
</dbReference>
<accession>A0A9Q7AB27</accession>
<comment type="similarity">
    <text evidence="2 10">Belongs to the binding-protein-dependent transport system permease family. CysTW subfamily.</text>
</comment>
<dbReference type="AlphaFoldDB" id="A0A9Q7AB27"/>
<evidence type="ECO:0000256" key="3">
    <source>
        <dbReference type="ARBA" id="ARBA00022448"/>
    </source>
</evidence>
<dbReference type="PROSITE" id="PS50928">
    <property type="entry name" value="ABC_TM1"/>
    <property type="match status" value="1"/>
</dbReference>
<organism evidence="12 13">
    <name type="scientific">Aminithiophilus ramosus</name>
    <dbReference type="NCBI Taxonomy" id="3029084"/>
    <lineage>
        <taxon>Bacteria</taxon>
        <taxon>Thermotogati</taxon>
        <taxon>Synergistota</taxon>
        <taxon>Synergistia</taxon>
        <taxon>Synergistales</taxon>
        <taxon>Aminithiophilaceae</taxon>
        <taxon>Aminithiophilus</taxon>
    </lineage>
</organism>
<keyword evidence="13" id="KW-1185">Reference proteome</keyword>
<feature type="transmembrane region" description="Helical" evidence="9">
    <location>
        <begin position="43"/>
        <end position="64"/>
    </location>
</feature>
<sequence length="212" mass="22854">MTSALWVSLKVLAVDIPLLLILGTALGWLLAKRRFRGRELLHLLILLPVVLPPSVLGLYLLMLFGRVPFLHDLGLLFSFPAAAVAPLLPALPIMVQSARSGFASVDERLEDAARTLGDGEGAVFRRITLPLARRFLLAGLALSSARALGDFGVTLMIAGNIPGRTQTLPLYIYGRVESLDFALAHVAALLLTAVGVGCLLLVRTMEDRRELA</sequence>
<evidence type="ECO:0000313" key="12">
    <source>
        <dbReference type="EMBL" id="QTX33630.1"/>
    </source>
</evidence>
<evidence type="ECO:0000256" key="1">
    <source>
        <dbReference type="ARBA" id="ARBA00004651"/>
    </source>
</evidence>
<dbReference type="KEGG" id="aram:KAR29_01690"/>
<comment type="function">
    <text evidence="10">Part of the binding-protein-dependent transport system for molybdenum; probably responsible for the translocation of the substrate across the membrane.</text>
</comment>
<dbReference type="SUPFAM" id="SSF161098">
    <property type="entry name" value="MetI-like"/>
    <property type="match status" value="1"/>
</dbReference>
<name>A0A9Q7AB27_9BACT</name>
<evidence type="ECO:0000256" key="10">
    <source>
        <dbReference type="RuleBase" id="RU365097"/>
    </source>
</evidence>
<evidence type="ECO:0000256" key="2">
    <source>
        <dbReference type="ARBA" id="ARBA00007069"/>
    </source>
</evidence>
<dbReference type="Gene3D" id="1.10.3720.10">
    <property type="entry name" value="MetI-like"/>
    <property type="match status" value="1"/>
</dbReference>
<dbReference type="Pfam" id="PF00528">
    <property type="entry name" value="BPD_transp_1"/>
    <property type="match status" value="1"/>
</dbReference>
<keyword evidence="4 10" id="KW-1003">Cell membrane</keyword>
<feature type="domain" description="ABC transmembrane type-1" evidence="11">
    <location>
        <begin position="5"/>
        <end position="202"/>
    </location>
</feature>
<keyword evidence="8 9" id="KW-0472">Membrane</keyword>
<evidence type="ECO:0000256" key="7">
    <source>
        <dbReference type="ARBA" id="ARBA00022989"/>
    </source>
</evidence>
<keyword evidence="7 9" id="KW-1133">Transmembrane helix</keyword>
<reference evidence="13" key="1">
    <citation type="submission" date="2021-04" db="EMBL/GenBank/DDBJ databases">
        <title>A novel Synergistetes isolate from a pyrite-forming mixed culture.</title>
        <authorList>
            <person name="Bunk B."/>
            <person name="Sproer C."/>
            <person name="Spring S."/>
            <person name="Pester M."/>
        </authorList>
    </citation>
    <scope>NUCLEOTIDE SEQUENCE [LARGE SCALE GENOMIC DNA]</scope>
    <source>
        <strain evidence="13">J.5.4.2-T.3.5.2</strain>
    </source>
</reference>
<comment type="subcellular location">
    <subcellularLocation>
        <location evidence="1 9">Cell membrane</location>
        <topology evidence="1 9">Multi-pass membrane protein</topology>
    </subcellularLocation>
</comment>
<dbReference type="CDD" id="cd06261">
    <property type="entry name" value="TM_PBP2"/>
    <property type="match status" value="1"/>
</dbReference>
<evidence type="ECO:0000256" key="5">
    <source>
        <dbReference type="ARBA" id="ARBA00022505"/>
    </source>
</evidence>